<keyword evidence="3" id="KW-1185">Reference proteome</keyword>
<evidence type="ECO:0000259" key="1">
    <source>
        <dbReference type="Pfam" id="PF09836"/>
    </source>
</evidence>
<dbReference type="RefSeq" id="WP_330195057.1">
    <property type="nucleotide sequence ID" value="NZ_JAZDRO010000001.1"/>
</dbReference>
<comment type="caution">
    <text evidence="2">The sequence shown here is derived from an EMBL/GenBank/DDBJ whole genome shotgun (WGS) entry which is preliminary data.</text>
</comment>
<sequence length="248" mass="27291">MPDTWQDLFASALVTGDASRIASRLSDPDAPGFAVYRNTVVRSAVDALGDAYPAVKRLLGDQRFSAVARAFWEAHPPRERTLSLYGEGFAAMLDHHDASSPYPWLPDVARIDRAWLESHHAADAPLLTLRNVQGVEPAALASLRVRLHPAVRVIASDFPAWSIWRTNREDETVRRVRLGEGGEIALIHRPAGEIRHRRLEQAEAGFLKALAAGETLEAAAAILTDPGQDPIQIFIRLLKEGLFARDTA</sequence>
<evidence type="ECO:0000313" key="2">
    <source>
        <dbReference type="EMBL" id="MEE2565522.1"/>
    </source>
</evidence>
<accession>A0ABU7LVE2</accession>
<gene>
    <name evidence="2" type="ORF">V0U35_02420</name>
</gene>
<dbReference type="Pfam" id="PF09836">
    <property type="entry name" value="DUF2063"/>
    <property type="match status" value="1"/>
</dbReference>
<dbReference type="GO" id="GO:0003677">
    <property type="term" value="F:DNA binding"/>
    <property type="evidence" value="ECO:0007669"/>
    <property type="project" value="UniProtKB-KW"/>
</dbReference>
<dbReference type="EMBL" id="JAZDRO010000001">
    <property type="protein sequence ID" value="MEE2565522.1"/>
    <property type="molecule type" value="Genomic_DNA"/>
</dbReference>
<evidence type="ECO:0000313" key="3">
    <source>
        <dbReference type="Proteomes" id="UP001310692"/>
    </source>
</evidence>
<protein>
    <submittedName>
        <fullName evidence="2">DNA-binding domain-containing protein</fullName>
    </submittedName>
</protein>
<reference evidence="2 3" key="1">
    <citation type="submission" date="2024-01" db="EMBL/GenBank/DDBJ databases">
        <title>Hyphobacterium bacterium isolated from marine sediment.</title>
        <authorList>
            <person name="Zhao S."/>
        </authorList>
    </citation>
    <scope>NUCLEOTIDE SEQUENCE [LARGE SCALE GENOMIC DNA]</scope>
    <source>
        <strain evidence="2 3">Y60-23</strain>
    </source>
</reference>
<organism evidence="2 3">
    <name type="scientific">Hyphobacterium marinum</name>
    <dbReference type="NCBI Taxonomy" id="3116574"/>
    <lineage>
        <taxon>Bacteria</taxon>
        <taxon>Pseudomonadati</taxon>
        <taxon>Pseudomonadota</taxon>
        <taxon>Alphaproteobacteria</taxon>
        <taxon>Maricaulales</taxon>
        <taxon>Maricaulaceae</taxon>
        <taxon>Hyphobacterium</taxon>
    </lineage>
</organism>
<dbReference type="InterPro" id="IPR018640">
    <property type="entry name" value="DUF2063"/>
</dbReference>
<dbReference type="Proteomes" id="UP001310692">
    <property type="component" value="Unassembled WGS sequence"/>
</dbReference>
<proteinExistence type="predicted"/>
<dbReference type="InterPro" id="IPR044922">
    <property type="entry name" value="DUF2063_N_sf"/>
</dbReference>
<keyword evidence="2" id="KW-0238">DNA-binding</keyword>
<name>A0ABU7LVE2_9PROT</name>
<dbReference type="Gene3D" id="1.10.150.690">
    <property type="entry name" value="DUF2063"/>
    <property type="match status" value="1"/>
</dbReference>
<feature type="domain" description="Putative DNA-binding" evidence="1">
    <location>
        <begin position="5"/>
        <end position="92"/>
    </location>
</feature>